<feature type="non-terminal residue" evidence="2">
    <location>
        <position position="245"/>
    </location>
</feature>
<dbReference type="EMBL" id="CADCXU010012877">
    <property type="protein sequence ID" value="CAB0002768.1"/>
    <property type="molecule type" value="Genomic_DNA"/>
</dbReference>
<feature type="compositionally biased region" description="Basic and acidic residues" evidence="1">
    <location>
        <begin position="215"/>
        <end position="232"/>
    </location>
</feature>
<gene>
    <name evidence="2" type="ORF">NTEN_LOCUS8555</name>
</gene>
<reference evidence="2 3" key="1">
    <citation type="submission" date="2020-02" db="EMBL/GenBank/DDBJ databases">
        <authorList>
            <person name="Ferguson B K."/>
        </authorList>
    </citation>
    <scope>NUCLEOTIDE SEQUENCE [LARGE SCALE GENOMIC DNA]</scope>
</reference>
<proteinExistence type="predicted"/>
<feature type="region of interest" description="Disordered" evidence="1">
    <location>
        <begin position="61"/>
        <end position="245"/>
    </location>
</feature>
<feature type="compositionally biased region" description="Basic and acidic residues" evidence="1">
    <location>
        <begin position="134"/>
        <end position="207"/>
    </location>
</feature>
<sequence length="245" mass="28169">MSFAKSPTRDAYSGVQAYSVVAVAKQEVFPLPAWTSAASQTMRGMFDVVSGDIHLDLSHECRDQRDPGHDWRGDTSSRDVPRALHRGTSDFGSPRETYRGPPARESRSPPRGYRIDTSPPRGYRIGASPPTRGYGHDSSHEGPSRKEYRPDFPPSRDYHRQASRDSNNRWDHRQNNVREWKSRSRDDKDHRDDSTNHREGYQRENSRPEYSSYRNESELSTHSAWEPKELKTKNAQIESLPEQVS</sequence>
<name>A0A6H5GIP3_9HEMI</name>
<evidence type="ECO:0000313" key="3">
    <source>
        <dbReference type="Proteomes" id="UP000479000"/>
    </source>
</evidence>
<protein>
    <submittedName>
        <fullName evidence="2">Uncharacterized protein</fullName>
    </submittedName>
</protein>
<evidence type="ECO:0000313" key="2">
    <source>
        <dbReference type="EMBL" id="CAB0002768.1"/>
    </source>
</evidence>
<evidence type="ECO:0000256" key="1">
    <source>
        <dbReference type="SAM" id="MobiDB-lite"/>
    </source>
</evidence>
<feature type="compositionally biased region" description="Polar residues" evidence="1">
    <location>
        <begin position="233"/>
        <end position="245"/>
    </location>
</feature>
<keyword evidence="3" id="KW-1185">Reference proteome</keyword>
<feature type="compositionally biased region" description="Basic and acidic residues" evidence="1">
    <location>
        <begin position="61"/>
        <end position="82"/>
    </location>
</feature>
<organism evidence="2 3">
    <name type="scientific">Nesidiocoris tenuis</name>
    <dbReference type="NCBI Taxonomy" id="355587"/>
    <lineage>
        <taxon>Eukaryota</taxon>
        <taxon>Metazoa</taxon>
        <taxon>Ecdysozoa</taxon>
        <taxon>Arthropoda</taxon>
        <taxon>Hexapoda</taxon>
        <taxon>Insecta</taxon>
        <taxon>Pterygota</taxon>
        <taxon>Neoptera</taxon>
        <taxon>Paraneoptera</taxon>
        <taxon>Hemiptera</taxon>
        <taxon>Heteroptera</taxon>
        <taxon>Panheteroptera</taxon>
        <taxon>Cimicomorpha</taxon>
        <taxon>Miridae</taxon>
        <taxon>Dicyphina</taxon>
        <taxon>Nesidiocoris</taxon>
    </lineage>
</organism>
<accession>A0A6H5GIP3</accession>
<dbReference type="AlphaFoldDB" id="A0A6H5GIP3"/>
<dbReference type="Proteomes" id="UP000479000">
    <property type="component" value="Unassembled WGS sequence"/>
</dbReference>
<feature type="compositionally biased region" description="Basic and acidic residues" evidence="1">
    <location>
        <begin position="96"/>
        <end position="108"/>
    </location>
</feature>